<proteinExistence type="predicted"/>
<sequence length="246" mass="27845">MHTNALTTSLSYVPMGEQTLLIKFENILSPEVNKRVCSFAHIITERNIAGIERLIPAFNSLAVCYNPVIIKFTELVSELKLLENHIYSEASTNSKKIYIPVVFGGKYGPDLQEVSQKVKLSPDEVISILQSKPYLVYMLGFIAGFPHCGNIDERLILPRRANPRLKIPKGTIAIANEQLGLYTIESPGGWNLVGWTPMETFNPYCEPPSLLMAGDYIQCVQISAEEADLWDEQRQREWDQEWNSLK</sequence>
<reference evidence="5 6" key="1">
    <citation type="submission" date="2019-07" db="EMBL/GenBank/DDBJ databases">
        <title>Whole genome shotgun sequence of Aneurinibacillus danicus NBRC 102444.</title>
        <authorList>
            <person name="Hosoyama A."/>
            <person name="Uohara A."/>
            <person name="Ohji S."/>
            <person name="Ichikawa N."/>
        </authorList>
    </citation>
    <scope>NUCLEOTIDE SEQUENCE [LARGE SCALE GENOMIC DNA]</scope>
    <source>
        <strain evidence="5 6">NBRC 102444</strain>
    </source>
</reference>
<dbReference type="RefSeq" id="WP_146807884.1">
    <property type="nucleotide sequence ID" value="NZ_BJXX01000006.1"/>
</dbReference>
<dbReference type="NCBIfam" id="TIGR00370">
    <property type="entry name" value="5-oxoprolinase subunit PxpB"/>
    <property type="match status" value="1"/>
</dbReference>
<name>A0A511V0Z1_9BACL</name>
<dbReference type="GO" id="GO:0005524">
    <property type="term" value="F:ATP binding"/>
    <property type="evidence" value="ECO:0007669"/>
    <property type="project" value="UniProtKB-KW"/>
</dbReference>
<dbReference type="Gene3D" id="3.30.1360.40">
    <property type="match status" value="1"/>
</dbReference>
<comment type="caution">
    <text evidence="5">The sequence shown here is derived from an EMBL/GenBank/DDBJ whole genome shotgun (WGS) entry which is preliminary data.</text>
</comment>
<dbReference type="PANTHER" id="PTHR34698">
    <property type="entry name" value="5-OXOPROLINASE SUBUNIT B"/>
    <property type="match status" value="1"/>
</dbReference>
<dbReference type="InterPro" id="IPR029000">
    <property type="entry name" value="Cyclophilin-like_dom_sf"/>
</dbReference>
<evidence type="ECO:0000256" key="3">
    <source>
        <dbReference type="ARBA" id="ARBA00022840"/>
    </source>
</evidence>
<evidence type="ECO:0000256" key="2">
    <source>
        <dbReference type="ARBA" id="ARBA00022801"/>
    </source>
</evidence>
<dbReference type="GO" id="GO:0016787">
    <property type="term" value="F:hydrolase activity"/>
    <property type="evidence" value="ECO:0007669"/>
    <property type="project" value="UniProtKB-KW"/>
</dbReference>
<keyword evidence="3" id="KW-0067">ATP-binding</keyword>
<organism evidence="5 6">
    <name type="scientific">Aneurinibacillus danicus</name>
    <dbReference type="NCBI Taxonomy" id="267746"/>
    <lineage>
        <taxon>Bacteria</taxon>
        <taxon>Bacillati</taxon>
        <taxon>Bacillota</taxon>
        <taxon>Bacilli</taxon>
        <taxon>Bacillales</taxon>
        <taxon>Paenibacillaceae</taxon>
        <taxon>Aneurinibacillus group</taxon>
        <taxon>Aneurinibacillus</taxon>
    </lineage>
</organism>
<dbReference type="InterPro" id="IPR010016">
    <property type="entry name" value="PxpB"/>
</dbReference>
<dbReference type="OrthoDB" id="9778567at2"/>
<dbReference type="PANTHER" id="PTHR34698:SF2">
    <property type="entry name" value="5-OXOPROLINASE SUBUNIT B"/>
    <property type="match status" value="1"/>
</dbReference>
<dbReference type="AlphaFoldDB" id="A0A511V0Z1"/>
<keyword evidence="2 5" id="KW-0378">Hydrolase</keyword>
<evidence type="ECO:0000256" key="1">
    <source>
        <dbReference type="ARBA" id="ARBA00022741"/>
    </source>
</evidence>
<dbReference type="InterPro" id="IPR003833">
    <property type="entry name" value="CT_C_D"/>
</dbReference>
<dbReference type="SMART" id="SM00796">
    <property type="entry name" value="AHS1"/>
    <property type="match status" value="1"/>
</dbReference>
<evidence type="ECO:0000313" key="6">
    <source>
        <dbReference type="Proteomes" id="UP000321157"/>
    </source>
</evidence>
<feature type="domain" description="Carboxyltransferase" evidence="4">
    <location>
        <begin position="10"/>
        <end position="211"/>
    </location>
</feature>
<accession>A0A511V0Z1</accession>
<dbReference type="SUPFAM" id="SSF50891">
    <property type="entry name" value="Cyclophilin-like"/>
    <property type="match status" value="1"/>
</dbReference>
<dbReference type="Proteomes" id="UP000321157">
    <property type="component" value="Unassembled WGS sequence"/>
</dbReference>
<protein>
    <submittedName>
        <fullName evidence="5">Allophanate hydrolase</fullName>
    </submittedName>
</protein>
<dbReference type="Pfam" id="PF02682">
    <property type="entry name" value="CT_C_D"/>
    <property type="match status" value="1"/>
</dbReference>
<dbReference type="SUPFAM" id="SSF160467">
    <property type="entry name" value="PH0987 N-terminal domain-like"/>
    <property type="match status" value="1"/>
</dbReference>
<keyword evidence="1" id="KW-0547">Nucleotide-binding</keyword>
<keyword evidence="6" id="KW-1185">Reference proteome</keyword>
<evidence type="ECO:0000259" key="4">
    <source>
        <dbReference type="SMART" id="SM00796"/>
    </source>
</evidence>
<dbReference type="EMBL" id="BJXX01000006">
    <property type="protein sequence ID" value="GEN32574.1"/>
    <property type="molecule type" value="Genomic_DNA"/>
</dbReference>
<gene>
    <name evidence="5" type="ORF">ADA01nite_00340</name>
</gene>
<evidence type="ECO:0000313" key="5">
    <source>
        <dbReference type="EMBL" id="GEN32574.1"/>
    </source>
</evidence>
<dbReference type="Gene3D" id="2.40.100.10">
    <property type="entry name" value="Cyclophilin-like"/>
    <property type="match status" value="1"/>
</dbReference>